<dbReference type="GO" id="GO:0051538">
    <property type="term" value="F:3 iron, 4 sulfur cluster binding"/>
    <property type="evidence" value="ECO:0007669"/>
    <property type="project" value="UniProtKB-UniRule"/>
</dbReference>
<comment type="cofactor">
    <cofactor evidence="1 8">
        <name>[4Fe-4S] cluster</name>
        <dbReference type="ChEBI" id="CHEBI:49883"/>
    </cofactor>
</comment>
<dbReference type="KEGG" id="gpo:GPOL_c14860"/>
<dbReference type="STRING" id="1112204.GPOL_c14860"/>
<organism evidence="10 11">
    <name type="scientific">Gordonia polyisoprenivorans (strain DSM 44266 / VH2)</name>
    <dbReference type="NCBI Taxonomy" id="1112204"/>
    <lineage>
        <taxon>Bacteria</taxon>
        <taxon>Bacillati</taxon>
        <taxon>Actinomycetota</taxon>
        <taxon>Actinomycetes</taxon>
        <taxon>Mycobacteriales</taxon>
        <taxon>Gordoniaceae</taxon>
        <taxon>Gordonia</taxon>
    </lineage>
</organism>
<sequence length="87" mass="9476">MPFVIAAPCIADYSCVESCPVGCIHPSPDDPEFDRVEQLFIDPDTCSGCGACVAACPIDAVFDADRLPARWKAYEQINRDYFTGGLK</sequence>
<keyword evidence="6 8" id="KW-0408">Iron</keyword>
<comment type="function">
    <text evidence="8">Ferredoxins are iron-sulfur proteins that transfer electrons in a wide variety of metabolic reactions.</text>
</comment>
<dbReference type="InterPro" id="IPR017900">
    <property type="entry name" value="4Fe4S_Fe_S_CS"/>
</dbReference>
<protein>
    <recommendedName>
        <fullName evidence="8">Ferredoxin</fullName>
    </recommendedName>
</protein>
<keyword evidence="7 8" id="KW-0411">Iron-sulfur</keyword>
<dbReference type="PROSITE" id="PS51379">
    <property type="entry name" value="4FE4S_FER_2"/>
    <property type="match status" value="2"/>
</dbReference>
<proteinExistence type="predicted"/>
<accession>H6MSF9</accession>
<dbReference type="InterPro" id="IPR017896">
    <property type="entry name" value="4Fe4S_Fe-S-bd"/>
</dbReference>
<evidence type="ECO:0000256" key="1">
    <source>
        <dbReference type="ARBA" id="ARBA00001966"/>
    </source>
</evidence>
<evidence type="ECO:0000256" key="3">
    <source>
        <dbReference type="ARBA" id="ARBA00022485"/>
    </source>
</evidence>
<dbReference type="GO" id="GO:0009055">
    <property type="term" value="F:electron transfer activity"/>
    <property type="evidence" value="ECO:0007669"/>
    <property type="project" value="UniProtKB-UniRule"/>
</dbReference>
<dbReference type="PRINTS" id="PR00354">
    <property type="entry name" value="7FE8SFRDOXIN"/>
</dbReference>
<comment type="cofactor">
    <cofactor evidence="8">
        <name>[3Fe-4S] cluster</name>
        <dbReference type="ChEBI" id="CHEBI:21137"/>
    </cofactor>
    <text evidence="8">Binds 1 [3Fe-4S] cluster.</text>
</comment>
<keyword evidence="8" id="KW-0003">3Fe-4S</keyword>
<dbReference type="eggNOG" id="COG1146">
    <property type="taxonomic scope" value="Bacteria"/>
</dbReference>
<evidence type="ECO:0000313" key="10">
    <source>
        <dbReference type="EMBL" id="AFA72536.1"/>
    </source>
</evidence>
<keyword evidence="5 8" id="KW-0249">Electron transport</keyword>
<dbReference type="HOGENOM" id="CLU_139698_0_1_11"/>
<dbReference type="PROSITE" id="PS00198">
    <property type="entry name" value="4FE4S_FER_1"/>
    <property type="match status" value="1"/>
</dbReference>
<dbReference type="GO" id="GO:0046872">
    <property type="term" value="F:metal ion binding"/>
    <property type="evidence" value="ECO:0007669"/>
    <property type="project" value="UniProtKB-UniRule"/>
</dbReference>
<evidence type="ECO:0000256" key="4">
    <source>
        <dbReference type="ARBA" id="ARBA00022723"/>
    </source>
</evidence>
<feature type="domain" description="4Fe-4S ferredoxin-type" evidence="9">
    <location>
        <begin position="1"/>
        <end position="29"/>
    </location>
</feature>
<dbReference type="RefSeq" id="WP_014359396.1">
    <property type="nucleotide sequence ID" value="NC_016906.1"/>
</dbReference>
<keyword evidence="4 8" id="KW-0479">Metal-binding</keyword>
<gene>
    <name evidence="10" type="ordered locus">GPOL_c14860</name>
</gene>
<evidence type="ECO:0000256" key="5">
    <source>
        <dbReference type="ARBA" id="ARBA00022982"/>
    </source>
</evidence>
<evidence type="ECO:0000256" key="2">
    <source>
        <dbReference type="ARBA" id="ARBA00022448"/>
    </source>
</evidence>
<dbReference type="Proteomes" id="UP000009154">
    <property type="component" value="Chromosome"/>
</dbReference>
<feature type="domain" description="4Fe-4S ferredoxin-type" evidence="9">
    <location>
        <begin position="37"/>
        <end position="66"/>
    </location>
</feature>
<keyword evidence="3 8" id="KW-0004">4Fe-4S</keyword>
<keyword evidence="2 8" id="KW-0813">Transport</keyword>
<keyword evidence="11" id="KW-1185">Reference proteome</keyword>
<evidence type="ECO:0000256" key="8">
    <source>
        <dbReference type="RuleBase" id="RU365098"/>
    </source>
</evidence>
<dbReference type="GeneID" id="90158538"/>
<dbReference type="EMBL" id="CP003119">
    <property type="protein sequence ID" value="AFA72536.1"/>
    <property type="molecule type" value="Genomic_DNA"/>
</dbReference>
<dbReference type="InterPro" id="IPR000813">
    <property type="entry name" value="7Fe_ferredoxin"/>
</dbReference>
<dbReference type="GO" id="GO:0051539">
    <property type="term" value="F:4 iron, 4 sulfur cluster binding"/>
    <property type="evidence" value="ECO:0007669"/>
    <property type="project" value="UniProtKB-UniRule"/>
</dbReference>
<dbReference type="SUPFAM" id="SSF54862">
    <property type="entry name" value="4Fe-4S ferredoxins"/>
    <property type="match status" value="1"/>
</dbReference>
<reference evidence="10 11" key="1">
    <citation type="journal article" date="2012" name="Appl. Environ. Microbiol.">
        <title>Involvement of two latex-clearing proteins during rubber degradation and insights into the subsequent degradation pathway revealed by the genome sequence of Gordonia polyisoprenivorans strain VH2.</title>
        <authorList>
            <person name="Hiessl S."/>
            <person name="Schuldes J."/>
            <person name="Thurmer A."/>
            <person name="Halbsguth T."/>
            <person name="Broker D."/>
            <person name="Angelov A."/>
            <person name="Liebl W."/>
            <person name="Daniel R."/>
            <person name="Steinbuchel A."/>
        </authorList>
    </citation>
    <scope>NUCLEOTIDE SEQUENCE [LARGE SCALE GENOMIC DNA]</scope>
    <source>
        <strain evidence="11">DSM 44266 / VH2</strain>
    </source>
</reference>
<dbReference type="Pfam" id="PF12838">
    <property type="entry name" value="Fer4_7"/>
    <property type="match status" value="1"/>
</dbReference>
<dbReference type="Gene3D" id="3.30.70.20">
    <property type="match status" value="1"/>
</dbReference>
<evidence type="ECO:0000313" key="11">
    <source>
        <dbReference type="Proteomes" id="UP000009154"/>
    </source>
</evidence>
<evidence type="ECO:0000256" key="7">
    <source>
        <dbReference type="ARBA" id="ARBA00023014"/>
    </source>
</evidence>
<dbReference type="AlphaFoldDB" id="H6MSF9"/>
<evidence type="ECO:0000259" key="9">
    <source>
        <dbReference type="PROSITE" id="PS51379"/>
    </source>
</evidence>
<name>H6MSF9_GORPV</name>
<evidence type="ECO:0000256" key="6">
    <source>
        <dbReference type="ARBA" id="ARBA00023004"/>
    </source>
</evidence>